<dbReference type="GO" id="GO:0005829">
    <property type="term" value="C:cytosol"/>
    <property type="evidence" value="ECO:0007669"/>
    <property type="project" value="TreeGrafter"/>
</dbReference>
<dbReference type="AlphaFoldDB" id="A0A411YCV4"/>
<dbReference type="PANTHER" id="PTHR20858:SF17">
    <property type="entry name" value="HYDROXYMETHYLPYRIMIDINE_PHOSPHOMETHYLPYRIMIDINE KINASE THI20-RELATED"/>
    <property type="match status" value="1"/>
</dbReference>
<keyword evidence="5 11" id="KW-0808">Transferase</keyword>
<evidence type="ECO:0000256" key="8">
    <source>
        <dbReference type="ARBA" id="ARBA00022840"/>
    </source>
</evidence>
<evidence type="ECO:0000256" key="5">
    <source>
        <dbReference type="ARBA" id="ARBA00022679"/>
    </source>
</evidence>
<comment type="catalytic activity">
    <reaction evidence="2">
        <text>4-amino-2-methyl-5-(phosphooxymethyl)pyrimidine + ATP = 4-amino-2-methyl-5-(diphosphooxymethyl)pyrimidine + ADP</text>
        <dbReference type="Rhea" id="RHEA:19893"/>
        <dbReference type="ChEBI" id="CHEBI:30616"/>
        <dbReference type="ChEBI" id="CHEBI:57841"/>
        <dbReference type="ChEBI" id="CHEBI:58354"/>
        <dbReference type="ChEBI" id="CHEBI:456216"/>
        <dbReference type="EC" id="2.7.4.7"/>
    </reaction>
</comment>
<keyword evidence="6" id="KW-0547">Nucleotide-binding</keyword>
<keyword evidence="12" id="KW-1185">Reference proteome</keyword>
<dbReference type="Proteomes" id="UP000291469">
    <property type="component" value="Chromosome"/>
</dbReference>
<dbReference type="RefSeq" id="WP_131153989.1">
    <property type="nucleotide sequence ID" value="NZ_CP036402.1"/>
</dbReference>
<evidence type="ECO:0000313" key="11">
    <source>
        <dbReference type="EMBL" id="QBI18992.1"/>
    </source>
</evidence>
<keyword evidence="9" id="KW-0784">Thiamine biosynthesis</keyword>
<dbReference type="OrthoDB" id="34166at2"/>
<reference evidence="11 12" key="1">
    <citation type="submission" date="2019-01" db="EMBL/GenBank/DDBJ databases">
        <title>Egibacter rhizosphaerae EGI 80759T.</title>
        <authorList>
            <person name="Chen D.-D."/>
            <person name="Tian Y."/>
            <person name="Jiao J.-Y."/>
            <person name="Zhang X.-T."/>
            <person name="Zhang Y.-G."/>
            <person name="Zhang Y."/>
            <person name="Xiao M."/>
            <person name="Shu W.-S."/>
            <person name="Li W.-J."/>
        </authorList>
    </citation>
    <scope>NUCLEOTIDE SEQUENCE [LARGE SCALE GENOMIC DNA]</scope>
    <source>
        <strain evidence="11 12">EGI 80759</strain>
    </source>
</reference>
<evidence type="ECO:0000256" key="7">
    <source>
        <dbReference type="ARBA" id="ARBA00022777"/>
    </source>
</evidence>
<organism evidence="11 12">
    <name type="scientific">Egibacter rhizosphaerae</name>
    <dbReference type="NCBI Taxonomy" id="1670831"/>
    <lineage>
        <taxon>Bacteria</taxon>
        <taxon>Bacillati</taxon>
        <taxon>Actinomycetota</taxon>
        <taxon>Nitriliruptoria</taxon>
        <taxon>Egibacterales</taxon>
        <taxon>Egibacteraceae</taxon>
        <taxon>Egibacter</taxon>
    </lineage>
</organism>
<dbReference type="Pfam" id="PF08543">
    <property type="entry name" value="Phos_pyr_kin"/>
    <property type="match status" value="1"/>
</dbReference>
<dbReference type="InterPro" id="IPR029056">
    <property type="entry name" value="Ribokinase-like"/>
</dbReference>
<dbReference type="CDD" id="cd01169">
    <property type="entry name" value="HMPP_kinase"/>
    <property type="match status" value="1"/>
</dbReference>
<dbReference type="Gene3D" id="3.40.1190.20">
    <property type="match status" value="1"/>
</dbReference>
<dbReference type="GO" id="GO:0009228">
    <property type="term" value="P:thiamine biosynthetic process"/>
    <property type="evidence" value="ECO:0007669"/>
    <property type="project" value="UniProtKB-KW"/>
</dbReference>
<accession>A0A411YCV4</accession>
<comment type="pathway">
    <text evidence="4">Cofactor biosynthesis; thiamine diphosphate biosynthesis; 4-amino-2-methyl-5-diphosphomethylpyrimidine from 5-amino-1-(5-phospho-D-ribosyl)imidazole: step 3/3.</text>
</comment>
<dbReference type="EC" id="2.7.4.7" evidence="11"/>
<evidence type="ECO:0000256" key="9">
    <source>
        <dbReference type="ARBA" id="ARBA00022977"/>
    </source>
</evidence>
<dbReference type="FunFam" id="3.40.1190.20:FF:000003">
    <property type="entry name" value="Phosphomethylpyrimidine kinase ThiD"/>
    <property type="match status" value="1"/>
</dbReference>
<dbReference type="UniPathway" id="UPA00060">
    <property type="reaction ID" value="UER00138"/>
</dbReference>
<evidence type="ECO:0000256" key="4">
    <source>
        <dbReference type="ARBA" id="ARBA00004769"/>
    </source>
</evidence>
<evidence type="ECO:0000256" key="2">
    <source>
        <dbReference type="ARBA" id="ARBA00000565"/>
    </source>
</evidence>
<dbReference type="GO" id="GO:0008972">
    <property type="term" value="F:phosphomethylpyrimidine kinase activity"/>
    <property type="evidence" value="ECO:0007669"/>
    <property type="project" value="UniProtKB-EC"/>
</dbReference>
<dbReference type="EC" id="2.7.1.49" evidence="11"/>
<keyword evidence="8" id="KW-0067">ATP-binding</keyword>
<dbReference type="InterPro" id="IPR013749">
    <property type="entry name" value="PM/HMP-P_kinase-1"/>
</dbReference>
<dbReference type="KEGG" id="erz:ER308_05160"/>
<dbReference type="GO" id="GO:0005524">
    <property type="term" value="F:ATP binding"/>
    <property type="evidence" value="ECO:0007669"/>
    <property type="project" value="UniProtKB-KW"/>
</dbReference>
<dbReference type="EMBL" id="CP036402">
    <property type="protein sequence ID" value="QBI18992.1"/>
    <property type="molecule type" value="Genomic_DNA"/>
</dbReference>
<dbReference type="InterPro" id="IPR004399">
    <property type="entry name" value="HMP/HMP-P_kinase_dom"/>
</dbReference>
<dbReference type="NCBIfam" id="TIGR00097">
    <property type="entry name" value="HMP-P_kinase"/>
    <property type="match status" value="1"/>
</dbReference>
<evidence type="ECO:0000256" key="6">
    <source>
        <dbReference type="ARBA" id="ARBA00022741"/>
    </source>
</evidence>
<comment type="function">
    <text evidence="3">Catalyzes the phosphorylation of hydroxymethylpyrimidine phosphate (HMP-P) to HMP-PP, and of HMP to HMP-P.</text>
</comment>
<name>A0A411YCV4_9ACTN</name>
<dbReference type="SUPFAM" id="SSF53613">
    <property type="entry name" value="Ribokinase-like"/>
    <property type="match status" value="1"/>
</dbReference>
<feature type="domain" description="Pyridoxamine kinase/Phosphomethylpyrimidine kinase" evidence="10">
    <location>
        <begin position="12"/>
        <end position="257"/>
    </location>
</feature>
<dbReference type="PANTHER" id="PTHR20858">
    <property type="entry name" value="PHOSPHOMETHYLPYRIMIDINE KINASE"/>
    <property type="match status" value="1"/>
</dbReference>
<proteinExistence type="predicted"/>
<dbReference type="GO" id="GO:0009229">
    <property type="term" value="P:thiamine diphosphate biosynthetic process"/>
    <property type="evidence" value="ECO:0007669"/>
    <property type="project" value="UniProtKB-UniPathway"/>
</dbReference>
<comment type="catalytic activity">
    <reaction evidence="1">
        <text>4-amino-5-hydroxymethyl-2-methylpyrimidine + ATP = 4-amino-2-methyl-5-(phosphooxymethyl)pyrimidine + ADP + H(+)</text>
        <dbReference type="Rhea" id="RHEA:23096"/>
        <dbReference type="ChEBI" id="CHEBI:15378"/>
        <dbReference type="ChEBI" id="CHEBI:16892"/>
        <dbReference type="ChEBI" id="CHEBI:30616"/>
        <dbReference type="ChEBI" id="CHEBI:58354"/>
        <dbReference type="ChEBI" id="CHEBI:456216"/>
        <dbReference type="EC" id="2.7.1.49"/>
    </reaction>
</comment>
<sequence>MIPRALTIAGSDSGGGAGIQADLKTFHEHVVFGMSAITALTAQDTTGVHEVHAVPPAFVRAQIDAVASDLGVEAAKTGMLGSAAVVDAVADGIAAHEIAPLVVDPVCASKHGDPLLDDDAIEGLRQRILPLAEVVTPNVGEVAVLTGVEVRGVGDLSRAAEAVLALGPRWALVKGGHLPDNPRAIDLLTDGRTSIHLEAERLDTQDTHGTGCTLAAAIAARRARGESLEDAVHGAKAFVTGAIRHGLRLGKGIGPVDHAWARR</sequence>
<evidence type="ECO:0000259" key="10">
    <source>
        <dbReference type="Pfam" id="PF08543"/>
    </source>
</evidence>
<protein>
    <submittedName>
        <fullName evidence="11">Bifunctional hydroxymethylpyrimidine kinase/phosphomethylpyrimidine kinase</fullName>
        <ecNumber evidence="11">2.7.1.49</ecNumber>
        <ecNumber evidence="11">2.7.4.7</ecNumber>
    </submittedName>
</protein>
<keyword evidence="7 11" id="KW-0418">Kinase</keyword>
<dbReference type="GO" id="GO:0008902">
    <property type="term" value="F:hydroxymethylpyrimidine kinase activity"/>
    <property type="evidence" value="ECO:0007669"/>
    <property type="project" value="UniProtKB-EC"/>
</dbReference>
<evidence type="ECO:0000256" key="1">
    <source>
        <dbReference type="ARBA" id="ARBA00000151"/>
    </source>
</evidence>
<evidence type="ECO:0000313" key="12">
    <source>
        <dbReference type="Proteomes" id="UP000291469"/>
    </source>
</evidence>
<gene>
    <name evidence="11" type="primary">thiD</name>
    <name evidence="11" type="ORF">ER308_05160</name>
</gene>
<evidence type="ECO:0000256" key="3">
    <source>
        <dbReference type="ARBA" id="ARBA00003848"/>
    </source>
</evidence>